<sequence>MIEIENHARMHTDQLMLEADRHRLARAATRARRAARRTGRRGHHGFHRPGDRA</sequence>
<dbReference type="RefSeq" id="WP_167381438.1">
    <property type="nucleotide sequence ID" value="NZ_FNTD01000004.1"/>
</dbReference>
<evidence type="ECO:0000313" key="3">
    <source>
        <dbReference type="Proteomes" id="UP000182375"/>
    </source>
</evidence>
<feature type="region of interest" description="Disordered" evidence="1">
    <location>
        <begin position="31"/>
        <end position="53"/>
    </location>
</feature>
<feature type="compositionally biased region" description="Basic residues" evidence="1">
    <location>
        <begin position="31"/>
        <end position="47"/>
    </location>
</feature>
<dbReference type="Proteomes" id="UP000182375">
    <property type="component" value="Unassembled WGS sequence"/>
</dbReference>
<protein>
    <submittedName>
        <fullName evidence="2">Uncharacterized protein</fullName>
    </submittedName>
</protein>
<accession>A0A1H5CK42</accession>
<dbReference type="GeneID" id="95516826"/>
<proteinExistence type="predicted"/>
<reference evidence="2 3" key="1">
    <citation type="submission" date="2016-10" db="EMBL/GenBank/DDBJ databases">
        <authorList>
            <person name="de Groot N.N."/>
        </authorList>
    </citation>
    <scope>NUCLEOTIDE SEQUENCE [LARGE SCALE GENOMIC DNA]</scope>
    <source>
        <strain evidence="2 3">DSM 40306</strain>
    </source>
</reference>
<evidence type="ECO:0000313" key="2">
    <source>
        <dbReference type="EMBL" id="SED66808.1"/>
    </source>
</evidence>
<dbReference type="STRING" id="67331.SAMN04490357_5451"/>
<dbReference type="AlphaFoldDB" id="A0A1H5CK42"/>
<name>A0A1H5CK42_9ACTN</name>
<organism evidence="2 3">
    <name type="scientific">Streptomyces misionensis</name>
    <dbReference type="NCBI Taxonomy" id="67331"/>
    <lineage>
        <taxon>Bacteria</taxon>
        <taxon>Bacillati</taxon>
        <taxon>Actinomycetota</taxon>
        <taxon>Actinomycetes</taxon>
        <taxon>Kitasatosporales</taxon>
        <taxon>Streptomycetaceae</taxon>
        <taxon>Streptomyces</taxon>
    </lineage>
</organism>
<dbReference type="EMBL" id="FNTD01000004">
    <property type="protein sequence ID" value="SED66808.1"/>
    <property type="molecule type" value="Genomic_DNA"/>
</dbReference>
<gene>
    <name evidence="2" type="ORF">SAMN04490357_5451</name>
</gene>
<evidence type="ECO:0000256" key="1">
    <source>
        <dbReference type="SAM" id="MobiDB-lite"/>
    </source>
</evidence>